<dbReference type="GO" id="GO:0005975">
    <property type="term" value="P:carbohydrate metabolic process"/>
    <property type="evidence" value="ECO:0007669"/>
    <property type="project" value="InterPro"/>
</dbReference>
<dbReference type="Pfam" id="PF04748">
    <property type="entry name" value="Polysacc_deac_2"/>
    <property type="match status" value="1"/>
</dbReference>
<proteinExistence type="predicted"/>
<comment type="caution">
    <text evidence="2">The sequence shown here is derived from an EMBL/GenBank/DDBJ whole genome shotgun (WGS) entry which is preliminary data.</text>
</comment>
<dbReference type="AlphaFoldDB" id="A0A2S6NNV6"/>
<evidence type="ECO:0000313" key="3">
    <source>
        <dbReference type="Proteomes" id="UP000239724"/>
    </source>
</evidence>
<dbReference type="Gene3D" id="3.20.20.370">
    <property type="entry name" value="Glycoside hydrolase/deacetylase"/>
    <property type="match status" value="1"/>
</dbReference>
<gene>
    <name evidence="2" type="ORF">CCS01_01045</name>
</gene>
<reference evidence="2 3" key="1">
    <citation type="journal article" date="2018" name="Arch. Microbiol.">
        <title>New insights into the metabolic potential of the phototrophic purple bacterium Rhodopila globiformis DSM 161(T) from its draft genome sequence and evidence for a vanadium-dependent nitrogenase.</title>
        <authorList>
            <person name="Imhoff J.F."/>
            <person name="Rahn T."/>
            <person name="Kunzel S."/>
            <person name="Neulinger S.C."/>
        </authorList>
    </citation>
    <scope>NUCLEOTIDE SEQUENCE [LARGE SCALE GENOMIC DNA]</scope>
    <source>
        <strain evidence="2 3">DSM 161</strain>
    </source>
</reference>
<feature type="compositionally biased region" description="Low complexity" evidence="1">
    <location>
        <begin position="44"/>
        <end position="62"/>
    </location>
</feature>
<dbReference type="Proteomes" id="UP000239724">
    <property type="component" value="Unassembled WGS sequence"/>
</dbReference>
<dbReference type="RefSeq" id="WP_104516986.1">
    <property type="nucleotide sequence ID" value="NZ_NHRY01000032.1"/>
</dbReference>
<dbReference type="OrthoDB" id="9784811at2"/>
<dbReference type="InterPro" id="IPR006837">
    <property type="entry name" value="Divergent_DAC"/>
</dbReference>
<dbReference type="PANTHER" id="PTHR30105">
    <property type="entry name" value="UNCHARACTERIZED YIBQ-RELATED"/>
    <property type="match status" value="1"/>
</dbReference>
<evidence type="ECO:0008006" key="4">
    <source>
        <dbReference type="Google" id="ProtNLM"/>
    </source>
</evidence>
<name>A0A2S6NNV6_RHOGL</name>
<keyword evidence="3" id="KW-1185">Reference proteome</keyword>
<sequence length="370" mass="39061">MAVNARQGFLAGWRGLGRFWLLVLTALGLGAVVLQSLGPPAATQQPQQAAAKQQRQAAAGPPQVAPPPRVVHPDQAVRPAGEAVPRERRPGRDTPGPVADPDPALSEPDPAAPGRSLPCIAVDGRAPMHVYAAGFDPTTTRPRVGILVAGIGMNQADSMAAIQTLPGAATLAISPYAGNLDKLLVAARLAEHEYLLSVPMEPQGFPMNDPDNHHALMPALPPQDNVKRLRWVLSRLAGYAGVTDALGPMRGERLMDEPEQRDVMLAELAKRGLLFVDARPGQPGLPLAWNRSIDVAVDADPADDASLDARLAQLAKLARDKGSALGLVAVPRQKTLEHIAAWSKTLLDNGLILAPVSALVQPPVKQDGNK</sequence>
<organism evidence="2 3">
    <name type="scientific">Rhodopila globiformis</name>
    <name type="common">Rhodopseudomonas globiformis</name>
    <dbReference type="NCBI Taxonomy" id="1071"/>
    <lineage>
        <taxon>Bacteria</taxon>
        <taxon>Pseudomonadati</taxon>
        <taxon>Pseudomonadota</taxon>
        <taxon>Alphaproteobacteria</taxon>
        <taxon>Acetobacterales</taxon>
        <taxon>Acetobacteraceae</taxon>
        <taxon>Rhodopila</taxon>
    </lineage>
</organism>
<accession>A0A2S6NNV6</accession>
<feature type="region of interest" description="Disordered" evidence="1">
    <location>
        <begin position="44"/>
        <end position="118"/>
    </location>
</feature>
<dbReference type="InterPro" id="IPR011330">
    <property type="entry name" value="Glyco_hydro/deAcase_b/a-brl"/>
</dbReference>
<dbReference type="SUPFAM" id="SSF88713">
    <property type="entry name" value="Glycoside hydrolase/deacetylase"/>
    <property type="match status" value="1"/>
</dbReference>
<evidence type="ECO:0000313" key="2">
    <source>
        <dbReference type="EMBL" id="PPQ39512.1"/>
    </source>
</evidence>
<dbReference type="EMBL" id="NHRY01000032">
    <property type="protein sequence ID" value="PPQ39512.1"/>
    <property type="molecule type" value="Genomic_DNA"/>
</dbReference>
<dbReference type="PANTHER" id="PTHR30105:SF2">
    <property type="entry name" value="DIVERGENT POLYSACCHARIDE DEACETYLASE SUPERFAMILY"/>
    <property type="match status" value="1"/>
</dbReference>
<evidence type="ECO:0000256" key="1">
    <source>
        <dbReference type="SAM" id="MobiDB-lite"/>
    </source>
</evidence>
<dbReference type="CDD" id="cd10936">
    <property type="entry name" value="CE4_DAC2"/>
    <property type="match status" value="1"/>
</dbReference>
<protein>
    <recommendedName>
        <fullName evidence="4">Divergent polysaccharide deacetylase family protein</fullName>
    </recommendedName>
</protein>